<dbReference type="GeneID" id="64142446"/>
<evidence type="ECO:0000313" key="9">
    <source>
        <dbReference type="Proteomes" id="UP000230886"/>
    </source>
</evidence>
<dbReference type="PANTHER" id="PTHR30055:SF151">
    <property type="entry name" value="TRANSCRIPTIONAL REGULATORY PROTEIN"/>
    <property type="match status" value="1"/>
</dbReference>
<dbReference type="EMBL" id="NOVD01000051">
    <property type="protein sequence ID" value="PCK23407.1"/>
    <property type="molecule type" value="Genomic_DNA"/>
</dbReference>
<evidence type="ECO:0000259" key="6">
    <source>
        <dbReference type="PROSITE" id="PS50977"/>
    </source>
</evidence>
<gene>
    <name evidence="8" type="ORF">CHR55_30060</name>
    <name evidence="7" type="ORF">PXH69_20775</name>
</gene>
<evidence type="ECO:0000313" key="8">
    <source>
        <dbReference type="EMBL" id="PCK23407.1"/>
    </source>
</evidence>
<dbReference type="Pfam" id="PF00440">
    <property type="entry name" value="TetR_N"/>
    <property type="match status" value="1"/>
</dbReference>
<dbReference type="RefSeq" id="WP_007733476.1">
    <property type="nucleotide sequence ID" value="NZ_AP023172.1"/>
</dbReference>
<evidence type="ECO:0000256" key="4">
    <source>
        <dbReference type="PROSITE-ProRule" id="PRU00335"/>
    </source>
</evidence>
<comment type="caution">
    <text evidence="8">The sequence shown here is derived from an EMBL/GenBank/DDBJ whole genome shotgun (WGS) entry which is preliminary data.</text>
</comment>
<dbReference type="PANTHER" id="PTHR30055">
    <property type="entry name" value="HTH-TYPE TRANSCRIPTIONAL REGULATOR RUTR"/>
    <property type="match status" value="1"/>
</dbReference>
<dbReference type="SUPFAM" id="SSF46689">
    <property type="entry name" value="Homeodomain-like"/>
    <property type="match status" value="1"/>
</dbReference>
<feature type="DNA-binding region" description="H-T-H motif" evidence="4">
    <location>
        <begin position="50"/>
        <end position="69"/>
    </location>
</feature>
<dbReference type="SUPFAM" id="SSF48498">
    <property type="entry name" value="Tetracyclin repressor-like, C-terminal domain"/>
    <property type="match status" value="1"/>
</dbReference>
<accession>A0A1X0M0T1</accession>
<keyword evidence="1" id="KW-0805">Transcription regulation</keyword>
<keyword evidence="3" id="KW-0804">Transcription</keyword>
<reference evidence="8 9" key="1">
    <citation type="submission" date="2017-07" db="EMBL/GenBank/DDBJ databases">
        <title>Draft sequence of Rhodococcus enclensis 23b-28.</title>
        <authorList>
            <person name="Besaury L."/>
            <person name="Sancelme M."/>
            <person name="Amato P."/>
            <person name="Lallement A."/>
            <person name="Delort A.-M."/>
        </authorList>
    </citation>
    <scope>NUCLEOTIDE SEQUENCE [LARGE SCALE GENOMIC DNA]</scope>
    <source>
        <strain evidence="8 9">23b-28</strain>
    </source>
</reference>
<keyword evidence="2 4" id="KW-0238">DNA-binding</keyword>
<dbReference type="Gene3D" id="1.10.357.10">
    <property type="entry name" value="Tetracycline Repressor, domain 2"/>
    <property type="match status" value="1"/>
</dbReference>
<evidence type="ECO:0000313" key="7">
    <source>
        <dbReference type="EMBL" id="MDE8647409.1"/>
    </source>
</evidence>
<dbReference type="Proteomes" id="UP001217325">
    <property type="component" value="Unassembled WGS sequence"/>
</dbReference>
<dbReference type="GO" id="GO:0000976">
    <property type="term" value="F:transcription cis-regulatory region binding"/>
    <property type="evidence" value="ECO:0007669"/>
    <property type="project" value="TreeGrafter"/>
</dbReference>
<dbReference type="InterPro" id="IPR036271">
    <property type="entry name" value="Tet_transcr_reg_TetR-rel_C_sf"/>
</dbReference>
<protein>
    <submittedName>
        <fullName evidence="8">TetR/AcrR family transcriptional regulator</fullName>
    </submittedName>
</protein>
<feature type="domain" description="HTH tetR-type" evidence="6">
    <location>
        <begin position="27"/>
        <end position="87"/>
    </location>
</feature>
<dbReference type="GO" id="GO:0003700">
    <property type="term" value="F:DNA-binding transcription factor activity"/>
    <property type="evidence" value="ECO:0007669"/>
    <property type="project" value="TreeGrafter"/>
</dbReference>
<sequence>MDRGALPRAVELAWGLDQPGTRGPKKGLSLEQILDTAIELADAEGVTALSMGRVAKALGFTTMSLYRYVASKDELIELISDRVIGPPPVIPDGVTWRVKLEAWANQEYATMLSRPWWLKLPITAPPTGPNNMAWLDAGLSALDGVALSAASKFQVVTNVSLFVIGRARFSADLASRSAQSADDDVAYGALIARVINREGFPYLSAAIEEGGFEDGSPEGEAAGDDAFDFSFSLGLLLDGIEKLVQRSGHQRGGADVVDDQIGDQPAP</sequence>
<accession>A0A1C3ZIX5</accession>
<dbReference type="InterPro" id="IPR050109">
    <property type="entry name" value="HTH-type_TetR-like_transc_reg"/>
</dbReference>
<dbReference type="Gene3D" id="1.10.10.60">
    <property type="entry name" value="Homeodomain-like"/>
    <property type="match status" value="1"/>
</dbReference>
<reference evidence="7" key="2">
    <citation type="submission" date="2023-02" db="EMBL/GenBank/DDBJ databases">
        <title>A novel hydrolase synthesized by Rhodococcus erythropolis HQ is responsible for the detoxification of Zearalenone.</title>
        <authorList>
            <person name="Hu J."/>
            <person name="Xu J."/>
        </authorList>
    </citation>
    <scope>NUCLEOTIDE SEQUENCE</scope>
    <source>
        <strain evidence="7">HQ</strain>
    </source>
</reference>
<dbReference type="AlphaFoldDB" id="A0A1C3ZIX5"/>
<organism evidence="8 9">
    <name type="scientific">Rhodococcus qingshengii</name>
    <dbReference type="NCBI Taxonomy" id="334542"/>
    <lineage>
        <taxon>Bacteria</taxon>
        <taxon>Bacillati</taxon>
        <taxon>Actinomycetota</taxon>
        <taxon>Actinomycetes</taxon>
        <taxon>Mycobacteriales</taxon>
        <taxon>Nocardiaceae</taxon>
        <taxon>Rhodococcus</taxon>
        <taxon>Rhodococcus erythropolis group</taxon>
    </lineage>
</organism>
<evidence type="ECO:0000256" key="3">
    <source>
        <dbReference type="ARBA" id="ARBA00023163"/>
    </source>
</evidence>
<dbReference type="InterPro" id="IPR001647">
    <property type="entry name" value="HTH_TetR"/>
</dbReference>
<dbReference type="Proteomes" id="UP000230886">
    <property type="component" value="Unassembled WGS sequence"/>
</dbReference>
<dbReference type="EMBL" id="JARDXE010000013">
    <property type="protein sequence ID" value="MDE8647409.1"/>
    <property type="molecule type" value="Genomic_DNA"/>
</dbReference>
<name>A0A1C3ZIX5_RHOSG</name>
<dbReference type="Pfam" id="PF02909">
    <property type="entry name" value="TetR_C_1"/>
    <property type="match status" value="1"/>
</dbReference>
<dbReference type="PRINTS" id="PR00455">
    <property type="entry name" value="HTHTETR"/>
</dbReference>
<evidence type="ECO:0000256" key="5">
    <source>
        <dbReference type="SAM" id="MobiDB-lite"/>
    </source>
</evidence>
<evidence type="ECO:0000256" key="1">
    <source>
        <dbReference type="ARBA" id="ARBA00023015"/>
    </source>
</evidence>
<dbReference type="KEGG" id="rqi:C1M55_23190"/>
<feature type="region of interest" description="Disordered" evidence="5">
    <location>
        <begin position="247"/>
        <end position="267"/>
    </location>
</feature>
<dbReference type="InterPro" id="IPR004111">
    <property type="entry name" value="Repressor_TetR_C"/>
</dbReference>
<dbReference type="PROSITE" id="PS50977">
    <property type="entry name" value="HTH_TETR_2"/>
    <property type="match status" value="1"/>
</dbReference>
<dbReference type="GO" id="GO:0045892">
    <property type="term" value="P:negative regulation of DNA-templated transcription"/>
    <property type="evidence" value="ECO:0007669"/>
    <property type="project" value="InterPro"/>
</dbReference>
<dbReference type="InterPro" id="IPR009057">
    <property type="entry name" value="Homeodomain-like_sf"/>
</dbReference>
<evidence type="ECO:0000256" key="2">
    <source>
        <dbReference type="ARBA" id="ARBA00023125"/>
    </source>
</evidence>
<proteinExistence type="predicted"/>